<evidence type="ECO:0000313" key="1">
    <source>
        <dbReference type="EMBL" id="XBH05470.1"/>
    </source>
</evidence>
<organism evidence="1">
    <name type="scientific">Singulisphaera sp. Ch08</name>
    <dbReference type="NCBI Taxonomy" id="3120278"/>
    <lineage>
        <taxon>Bacteria</taxon>
        <taxon>Pseudomonadati</taxon>
        <taxon>Planctomycetota</taxon>
        <taxon>Planctomycetia</taxon>
        <taxon>Isosphaerales</taxon>
        <taxon>Isosphaeraceae</taxon>
        <taxon>Singulisphaera</taxon>
    </lineage>
</organism>
<sequence length="199" mass="21623">MATALATKRANANAPRFLEHFNRVPGAPFLMASIGSSADYQRSSLASYSTSASFTHNYVFLSLDNQSIRRLLPTNDHYISEAVALPEALDGRPAVDKAGTLGREGVQWWLFDVVKQDTNLDGDFDGQDLHTLGVSDAGGSGYTELIEGITKHYGRTLRDPNTLVVVYESGGTKRVSLIDLPKRTVLSTTSFPDLGSDLK</sequence>
<proteinExistence type="predicted"/>
<accession>A0AAU7CJP5</accession>
<reference evidence="1" key="1">
    <citation type="submission" date="2024-05" db="EMBL/GenBank/DDBJ databases">
        <title>Planctomycetes of the genus Singulisphaera possess chitinolytic capabilities.</title>
        <authorList>
            <person name="Ivanova A."/>
        </authorList>
    </citation>
    <scope>NUCLEOTIDE SEQUENCE</scope>
    <source>
        <strain evidence="1">Ch08T</strain>
    </source>
</reference>
<dbReference type="EMBL" id="CP155447">
    <property type="protein sequence ID" value="XBH05470.1"/>
    <property type="molecule type" value="Genomic_DNA"/>
</dbReference>
<dbReference type="AlphaFoldDB" id="A0AAU7CJP5"/>
<gene>
    <name evidence="1" type="ORF">V5E97_05475</name>
</gene>
<protein>
    <submittedName>
        <fullName evidence="1">Uncharacterized protein</fullName>
    </submittedName>
</protein>
<dbReference type="RefSeq" id="WP_406698292.1">
    <property type="nucleotide sequence ID" value="NZ_CP155447.1"/>
</dbReference>
<name>A0AAU7CJP5_9BACT</name>